<evidence type="ECO:0000256" key="4">
    <source>
        <dbReference type="ARBA" id="ARBA00022692"/>
    </source>
</evidence>
<keyword evidence="9 12" id="KW-0472">Membrane</keyword>
<evidence type="ECO:0000256" key="7">
    <source>
        <dbReference type="ARBA" id="ARBA00022840"/>
    </source>
</evidence>
<evidence type="ECO:0000256" key="10">
    <source>
        <dbReference type="ARBA" id="ARBA00023180"/>
    </source>
</evidence>
<dbReference type="PROSITE" id="PS00211">
    <property type="entry name" value="ABC_TRANSPORTER_1"/>
    <property type="match status" value="2"/>
</dbReference>
<evidence type="ECO:0000313" key="15">
    <source>
        <dbReference type="EMBL" id="KAJ6723255.1"/>
    </source>
</evidence>
<dbReference type="FunFam" id="3.40.50.300:FF:000066">
    <property type="entry name" value="ABC transporter B family member 1"/>
    <property type="match status" value="2"/>
</dbReference>
<dbReference type="GO" id="GO:0005886">
    <property type="term" value="C:plasma membrane"/>
    <property type="evidence" value="ECO:0007669"/>
    <property type="project" value="UniProtKB-SubCell"/>
</dbReference>
<keyword evidence="16" id="KW-1185">Reference proteome</keyword>
<accession>A0A9Q0Z6L9</accession>
<dbReference type="PANTHER" id="PTHR43394:SF18">
    <property type="entry name" value="ABC TRANSPORTER B FAMILY MEMBER 11-LIKE"/>
    <property type="match status" value="1"/>
</dbReference>
<reference evidence="15" key="1">
    <citation type="submission" date="2022-11" db="EMBL/GenBank/DDBJ databases">
        <authorList>
            <person name="Hyden B.L."/>
            <person name="Feng K."/>
            <person name="Yates T."/>
            <person name="Jawdy S."/>
            <person name="Smart L.B."/>
            <person name="Muchero W."/>
        </authorList>
    </citation>
    <scope>NUCLEOTIDE SEQUENCE</scope>
    <source>
        <tissue evidence="15">Shoot tip</tissue>
    </source>
</reference>
<evidence type="ECO:0000259" key="14">
    <source>
        <dbReference type="PROSITE" id="PS50929"/>
    </source>
</evidence>
<dbReference type="GO" id="GO:0010329">
    <property type="term" value="F:auxin efflux transmembrane transporter activity"/>
    <property type="evidence" value="ECO:0007669"/>
    <property type="project" value="UniProtKB-ARBA"/>
</dbReference>
<dbReference type="CDD" id="cd18578">
    <property type="entry name" value="ABC_6TM_Pgp_ABCB1_D2_like"/>
    <property type="match status" value="1"/>
</dbReference>
<dbReference type="InterPro" id="IPR017871">
    <property type="entry name" value="ABC_transporter-like_CS"/>
</dbReference>
<dbReference type="FunFam" id="1.20.1560.10:FF:000009">
    <property type="entry name" value="ABC transporter B family member 1"/>
    <property type="match status" value="1"/>
</dbReference>
<dbReference type="InterPro" id="IPR003593">
    <property type="entry name" value="AAA+_ATPase"/>
</dbReference>
<dbReference type="GO" id="GO:0016887">
    <property type="term" value="F:ATP hydrolysis activity"/>
    <property type="evidence" value="ECO:0007669"/>
    <property type="project" value="InterPro"/>
</dbReference>
<dbReference type="Proteomes" id="UP001151752">
    <property type="component" value="Chromosome 14"/>
</dbReference>
<dbReference type="Pfam" id="PF00005">
    <property type="entry name" value="ABC_tran"/>
    <property type="match status" value="2"/>
</dbReference>
<comment type="similarity">
    <text evidence="2">Belongs to the ABC transporter superfamily. ABCB family. Multidrug resistance exporter (TC 3.A.1.201) subfamily.</text>
</comment>
<dbReference type="GO" id="GO:0005524">
    <property type="term" value="F:ATP binding"/>
    <property type="evidence" value="ECO:0007669"/>
    <property type="project" value="UniProtKB-KW"/>
</dbReference>
<dbReference type="PANTHER" id="PTHR43394">
    <property type="entry name" value="ATP-DEPENDENT PERMEASE MDL1, MITOCHONDRIAL"/>
    <property type="match status" value="1"/>
</dbReference>
<evidence type="ECO:0000256" key="8">
    <source>
        <dbReference type="ARBA" id="ARBA00022989"/>
    </source>
</evidence>
<proteinExistence type="inferred from homology"/>
<feature type="transmembrane region" description="Helical" evidence="12">
    <location>
        <begin position="478"/>
        <end position="501"/>
    </location>
</feature>
<comment type="subcellular location">
    <subcellularLocation>
        <location evidence="1">Cell membrane</location>
        <topology evidence="1">Multi-pass membrane protein</topology>
    </subcellularLocation>
</comment>
<sequence>MSGDTVLIQEAMGEKVGKFVQLMATFIGGFSVAFYKGWLLALVMLSAIPLLVLAGASMALFISKMAARGQNAYAEAANVVEQTIGGIRTVASFTGEKKAINIYNQLLMVLEKGYTGGEVISVIVAVLIGSMSLGQASPSMSAFAAGRAAAYKIYPARPDEPIFSGFSLSIPSGTTAALVGHSGSGKSTVISLLERFYDPLAGEVLIDGINIKEFQLKWIREKIGLVSQEPVLFASSIKENIAYGKDGATIEEIRTAAGLANAAKFINKLPQGFDTMVGEHGTQLSGGQKQRIAIARAILKNPRILLLDEATSALDAESERIVQDALDNIMVDRTTVIVAHRLTTVRNANMIAVIHRGKMVEKGTHSELLQDPDGAYSQLVRLQEMNKGSEQAALESEISMESFRQSSQRRSIRRSTSRSISRGSSIGSSRHSFTLPFGLPTGFSVRDNMYDEPDDILPPEDAPEVPISRLASLNKPEIPVLIIGTIAACIHGTILPIYGTLMSKAIKTFFLPPQELRKDSKFWAVMFMVLGVAAFVVIPVRSYFFSVAGCKLIQRIRSMCFEKVVNMEVSWFDEPEHSSGAIGARLAADAAIVRSLVGDQLASIVQNIATVTSAMVIAFTASWQLALVILVLIPLIGINGVIQMKFMKGFSADAKMMYEEASQVANDAVCSIRTVASFCAEEKGDAALPRQIFYAGARLVDTGHITFQDVFQVFFALTLASVGISHSSTFTTDTTKARGASASVFSIIDRKSKIDPSDESGITLENVKGEIELRHVSFKYPTRPDIQIFRDINLFVRAGKTVALVGESGSGKSTVIALLQRFYDPDSGQITLDGTEIQKLQLKWLRQQMGLVGQEPVLFNDTIRVNIAYGKGGDATEAEIISAAELANAHKFISGLQQGYNTGVGDRGIQLSGGQKQRVAIARAIVKDPKILLLDEATSALDAESERVVQSALERVMVNRTTVIVAHRLSTIRNADLIAVVKNGVIVEKGRHQTLITIRDGYYASLVALHTNAKTA</sequence>
<dbReference type="InterPro" id="IPR011527">
    <property type="entry name" value="ABC1_TM_dom"/>
</dbReference>
<evidence type="ECO:0000259" key="13">
    <source>
        <dbReference type="PROSITE" id="PS50893"/>
    </source>
</evidence>
<feature type="region of interest" description="Disordered" evidence="11">
    <location>
        <begin position="390"/>
        <end position="428"/>
    </location>
</feature>
<dbReference type="AlphaFoldDB" id="A0A9Q0Z6L9"/>
<dbReference type="InterPro" id="IPR039421">
    <property type="entry name" value="Type_1_exporter"/>
</dbReference>
<dbReference type="SUPFAM" id="SSF52540">
    <property type="entry name" value="P-loop containing nucleoside triphosphate hydrolases"/>
    <property type="match status" value="2"/>
</dbReference>
<gene>
    <name evidence="15" type="ORF">OIU74_007764</name>
</gene>
<reference evidence="15" key="2">
    <citation type="journal article" date="2023" name="Int. J. Mol. Sci.">
        <title>De Novo Assembly and Annotation of 11 Diverse Shrub Willow (Salix) Genomes Reveals Novel Gene Organization in Sex-Linked Regions.</title>
        <authorList>
            <person name="Hyden B."/>
            <person name="Feng K."/>
            <person name="Yates T.B."/>
            <person name="Jawdy S."/>
            <person name="Cereghino C."/>
            <person name="Smart L.B."/>
            <person name="Muchero W."/>
        </authorList>
    </citation>
    <scope>NUCLEOTIDE SEQUENCE</scope>
    <source>
        <tissue evidence="15">Shoot tip</tissue>
    </source>
</reference>
<dbReference type="Gene3D" id="1.20.1560.10">
    <property type="entry name" value="ABC transporter type 1, transmembrane domain"/>
    <property type="match status" value="2"/>
</dbReference>
<dbReference type="InterPro" id="IPR027417">
    <property type="entry name" value="P-loop_NTPase"/>
</dbReference>
<name>A0A9Q0Z6L9_9ROSI</name>
<protein>
    <submittedName>
        <fullName evidence="15">Uncharacterized protein</fullName>
    </submittedName>
</protein>
<dbReference type="PROSITE" id="PS50893">
    <property type="entry name" value="ABC_TRANSPORTER_2"/>
    <property type="match status" value="2"/>
</dbReference>
<feature type="transmembrane region" description="Helical" evidence="12">
    <location>
        <begin position="522"/>
        <end position="544"/>
    </location>
</feature>
<feature type="domain" description="ABC transporter" evidence="13">
    <location>
        <begin position="771"/>
        <end position="1008"/>
    </location>
</feature>
<evidence type="ECO:0000256" key="9">
    <source>
        <dbReference type="ARBA" id="ARBA00023136"/>
    </source>
</evidence>
<evidence type="ECO:0000256" key="6">
    <source>
        <dbReference type="ARBA" id="ARBA00022741"/>
    </source>
</evidence>
<dbReference type="CDD" id="cd03249">
    <property type="entry name" value="ABC_MTABC3_MDL1_MDL2"/>
    <property type="match status" value="2"/>
</dbReference>
<dbReference type="Pfam" id="PF00664">
    <property type="entry name" value="ABC_membrane"/>
    <property type="match status" value="2"/>
</dbReference>
<evidence type="ECO:0000256" key="1">
    <source>
        <dbReference type="ARBA" id="ARBA00004651"/>
    </source>
</evidence>
<dbReference type="InterPro" id="IPR003439">
    <property type="entry name" value="ABC_transporter-like_ATP-bd"/>
</dbReference>
<evidence type="ECO:0000256" key="3">
    <source>
        <dbReference type="ARBA" id="ARBA00022448"/>
    </source>
</evidence>
<keyword evidence="10" id="KW-0325">Glycoprotein</keyword>
<feature type="domain" description="ABC transmembrane type-1" evidence="14">
    <location>
        <begin position="1"/>
        <end position="107"/>
    </location>
</feature>
<evidence type="ECO:0000256" key="12">
    <source>
        <dbReference type="SAM" id="Phobius"/>
    </source>
</evidence>
<dbReference type="InterPro" id="IPR036640">
    <property type="entry name" value="ABC1_TM_sf"/>
</dbReference>
<dbReference type="GO" id="GO:0015421">
    <property type="term" value="F:ABC-type oligopeptide transporter activity"/>
    <property type="evidence" value="ECO:0007669"/>
    <property type="project" value="TreeGrafter"/>
</dbReference>
<keyword evidence="7" id="KW-0067">ATP-binding</keyword>
<dbReference type="Gene3D" id="3.40.50.300">
    <property type="entry name" value="P-loop containing nucleotide triphosphate hydrolases"/>
    <property type="match status" value="2"/>
</dbReference>
<feature type="transmembrane region" description="Helical" evidence="12">
    <location>
        <begin position="16"/>
        <end position="35"/>
    </location>
</feature>
<dbReference type="GO" id="GO:0010328">
    <property type="term" value="F:auxin influx transmembrane transporter activity"/>
    <property type="evidence" value="ECO:0007669"/>
    <property type="project" value="UniProtKB-ARBA"/>
</dbReference>
<keyword evidence="4 12" id="KW-0812">Transmembrane</keyword>
<keyword evidence="6" id="KW-0547">Nucleotide-binding</keyword>
<evidence type="ECO:0000313" key="16">
    <source>
        <dbReference type="Proteomes" id="UP001151752"/>
    </source>
</evidence>
<evidence type="ECO:0000256" key="11">
    <source>
        <dbReference type="SAM" id="MobiDB-lite"/>
    </source>
</evidence>
<dbReference type="EMBL" id="JAPFFM010000013">
    <property type="protein sequence ID" value="KAJ6723255.1"/>
    <property type="molecule type" value="Genomic_DNA"/>
</dbReference>
<feature type="domain" description="ABC transmembrane type-1" evidence="14">
    <location>
        <begin position="482"/>
        <end position="683"/>
    </location>
</feature>
<evidence type="ECO:0000256" key="2">
    <source>
        <dbReference type="ARBA" id="ARBA00007577"/>
    </source>
</evidence>
<dbReference type="GO" id="GO:0090374">
    <property type="term" value="P:oligopeptide export from mitochondrion"/>
    <property type="evidence" value="ECO:0007669"/>
    <property type="project" value="TreeGrafter"/>
</dbReference>
<feature type="compositionally biased region" description="Low complexity" evidence="11">
    <location>
        <begin position="417"/>
        <end position="428"/>
    </location>
</feature>
<keyword evidence="8 12" id="KW-1133">Transmembrane helix</keyword>
<keyword evidence="3" id="KW-0813">Transport</keyword>
<dbReference type="GO" id="GO:0005743">
    <property type="term" value="C:mitochondrial inner membrane"/>
    <property type="evidence" value="ECO:0007669"/>
    <property type="project" value="TreeGrafter"/>
</dbReference>
<dbReference type="SUPFAM" id="SSF90123">
    <property type="entry name" value="ABC transporter transmembrane region"/>
    <property type="match status" value="2"/>
</dbReference>
<dbReference type="PROSITE" id="PS50929">
    <property type="entry name" value="ABC_TM1F"/>
    <property type="match status" value="2"/>
</dbReference>
<keyword evidence="5" id="KW-0677">Repeat</keyword>
<feature type="transmembrane region" description="Helical" evidence="12">
    <location>
        <begin position="621"/>
        <end position="642"/>
    </location>
</feature>
<evidence type="ECO:0000256" key="5">
    <source>
        <dbReference type="ARBA" id="ARBA00022737"/>
    </source>
</evidence>
<organism evidence="15 16">
    <name type="scientific">Salix koriyanagi</name>
    <dbReference type="NCBI Taxonomy" id="2511006"/>
    <lineage>
        <taxon>Eukaryota</taxon>
        <taxon>Viridiplantae</taxon>
        <taxon>Streptophyta</taxon>
        <taxon>Embryophyta</taxon>
        <taxon>Tracheophyta</taxon>
        <taxon>Spermatophyta</taxon>
        <taxon>Magnoliopsida</taxon>
        <taxon>eudicotyledons</taxon>
        <taxon>Gunneridae</taxon>
        <taxon>Pentapetalae</taxon>
        <taxon>rosids</taxon>
        <taxon>fabids</taxon>
        <taxon>Malpighiales</taxon>
        <taxon>Salicaceae</taxon>
        <taxon>Saliceae</taxon>
        <taxon>Salix</taxon>
    </lineage>
</organism>
<feature type="transmembrane region" description="Helical" evidence="12">
    <location>
        <begin position="41"/>
        <end position="62"/>
    </location>
</feature>
<comment type="caution">
    <text evidence="15">The sequence shown here is derived from an EMBL/GenBank/DDBJ whole genome shotgun (WGS) entry which is preliminary data.</text>
</comment>
<feature type="domain" description="ABC transporter" evidence="13">
    <location>
        <begin position="148"/>
        <end position="381"/>
    </location>
</feature>
<dbReference type="SMART" id="SM00382">
    <property type="entry name" value="AAA"/>
    <property type="match status" value="2"/>
</dbReference>